<dbReference type="KEGG" id="mmil:sm9_1291"/>
<gene>
    <name evidence="1" type="ORF">sm9_1291</name>
</gene>
<organism evidence="1 2">
    <name type="scientific">Methanobrevibacter millerae</name>
    <dbReference type="NCBI Taxonomy" id="230361"/>
    <lineage>
        <taxon>Archaea</taxon>
        <taxon>Methanobacteriati</taxon>
        <taxon>Methanobacteriota</taxon>
        <taxon>Methanomada group</taxon>
        <taxon>Methanobacteria</taxon>
        <taxon>Methanobacteriales</taxon>
        <taxon>Methanobacteriaceae</taxon>
        <taxon>Methanobrevibacter</taxon>
    </lineage>
</organism>
<dbReference type="OrthoDB" id="385106at2157"/>
<proteinExistence type="predicted"/>
<dbReference type="PATRIC" id="fig|230361.4.peg.1335"/>
<dbReference type="EMBL" id="CP011266">
    <property type="protein sequence ID" value="ALT69072.1"/>
    <property type="molecule type" value="Genomic_DNA"/>
</dbReference>
<dbReference type="GeneID" id="26736242"/>
<evidence type="ECO:0000313" key="1">
    <source>
        <dbReference type="EMBL" id="ALT69072.1"/>
    </source>
</evidence>
<dbReference type="Proteomes" id="UP000067738">
    <property type="component" value="Chromosome"/>
</dbReference>
<reference evidence="1 2" key="1">
    <citation type="submission" date="2015-04" db="EMBL/GenBank/DDBJ databases">
        <title>The complete genome sequence of the rumen methanogen Methanobrevibacter millerae SM9.</title>
        <authorList>
            <person name="Leahy S.C."/>
            <person name="Kelly W.J."/>
            <person name="Pacheco D.M."/>
            <person name="Li D."/>
            <person name="Altermann E."/>
            <person name="Attwood G.T."/>
        </authorList>
    </citation>
    <scope>NUCLEOTIDE SEQUENCE [LARGE SCALE GENOMIC DNA]</scope>
    <source>
        <strain evidence="1 2">SM9</strain>
    </source>
</reference>
<dbReference type="RefSeq" id="WP_058739332.1">
    <property type="nucleotide sequence ID" value="NZ_CP011266.1"/>
</dbReference>
<evidence type="ECO:0000313" key="2">
    <source>
        <dbReference type="Proteomes" id="UP000067738"/>
    </source>
</evidence>
<name>A0A0U3E7X9_9EURY</name>
<evidence type="ECO:0008006" key="3">
    <source>
        <dbReference type="Google" id="ProtNLM"/>
    </source>
</evidence>
<dbReference type="AlphaFoldDB" id="A0A0U3E7X9"/>
<keyword evidence="2" id="KW-1185">Reference proteome</keyword>
<protein>
    <recommendedName>
        <fullName evidence="3">Adhesin-like protein</fullName>
    </recommendedName>
</protein>
<sequence>MKKILIFLIILFLSLEVSFAYSGFDCCADSSDSGPKDYLNKLLNRDRYTFNSNDLIFSHENTTSYRIQVLHDGIPVKTNQEVRFFINGVNYTRFTDENGTAALDINLESGHYIICSEYKNFKNYNNILIFD</sequence>
<accession>A0A0U3E7X9</accession>